<evidence type="ECO:0000313" key="4">
    <source>
        <dbReference type="Proteomes" id="UP000321083"/>
    </source>
</evidence>
<reference evidence="2 4" key="1">
    <citation type="submission" date="2019-08" db="EMBL/GenBank/DDBJ databases">
        <title>100 year-old enigma solved: identification of Planctomyces bekefii, the type genus and species of the phylum Planctomycetes.</title>
        <authorList>
            <person name="Svetlana D.N."/>
            <person name="Overmann J."/>
        </authorList>
    </citation>
    <scope>NUCLEOTIDE SEQUENCE [LARGE SCALE GENOMIC DNA]</scope>
    <source>
        <strain evidence="2">Phe10_nw2017</strain>
    </source>
</reference>
<dbReference type="EMBL" id="SRHE01000336">
    <property type="protein sequence ID" value="TWW09244.1"/>
    <property type="molecule type" value="Genomic_DNA"/>
</dbReference>
<name>A0A5C6M0G3_9PLAN</name>
<feature type="compositionally biased region" description="Basic and acidic residues" evidence="1">
    <location>
        <begin position="1"/>
        <end position="10"/>
    </location>
</feature>
<evidence type="ECO:0000313" key="2">
    <source>
        <dbReference type="EMBL" id="TWW08088.1"/>
    </source>
</evidence>
<gene>
    <name evidence="3" type="ORF">E3A20_16310</name>
    <name evidence="2" type="ORF">E3A20_27840</name>
</gene>
<proteinExistence type="predicted"/>
<sequence length="28" mass="3362">MSDNNRHPDEMMEEYDFSTGVRGKHYKS</sequence>
<comment type="caution">
    <text evidence="2">The sequence shown here is derived from an EMBL/GenBank/DDBJ whole genome shotgun (WGS) entry which is preliminary data.</text>
</comment>
<dbReference type="EMBL" id="SRHE01000848">
    <property type="protein sequence ID" value="TWW08088.1"/>
    <property type="molecule type" value="Genomic_DNA"/>
</dbReference>
<dbReference type="Proteomes" id="UP000321083">
    <property type="component" value="Unassembled WGS sequence"/>
</dbReference>
<dbReference type="AlphaFoldDB" id="A0A5C6M0G3"/>
<protein>
    <submittedName>
        <fullName evidence="2">Uncharacterized protein</fullName>
    </submittedName>
</protein>
<keyword evidence="4" id="KW-1185">Reference proteome</keyword>
<accession>A0A5C6M0G3</accession>
<organism evidence="2 4">
    <name type="scientific">Planctomyces bekefii</name>
    <dbReference type="NCBI Taxonomy" id="1653850"/>
    <lineage>
        <taxon>Bacteria</taxon>
        <taxon>Pseudomonadati</taxon>
        <taxon>Planctomycetota</taxon>
        <taxon>Planctomycetia</taxon>
        <taxon>Planctomycetales</taxon>
        <taxon>Planctomycetaceae</taxon>
        <taxon>Planctomyces</taxon>
    </lineage>
</organism>
<feature type="region of interest" description="Disordered" evidence="1">
    <location>
        <begin position="1"/>
        <end position="28"/>
    </location>
</feature>
<evidence type="ECO:0000256" key="1">
    <source>
        <dbReference type="SAM" id="MobiDB-lite"/>
    </source>
</evidence>
<feature type="non-terminal residue" evidence="2">
    <location>
        <position position="28"/>
    </location>
</feature>
<evidence type="ECO:0000313" key="3">
    <source>
        <dbReference type="EMBL" id="TWW09244.1"/>
    </source>
</evidence>
<reference evidence="2 4" key="2">
    <citation type="submission" date="2019-08" db="EMBL/GenBank/DDBJ databases">
        <authorList>
            <person name="Henke P."/>
        </authorList>
    </citation>
    <scope>NUCLEOTIDE SEQUENCE [LARGE SCALE GENOMIC DNA]</scope>
    <source>
        <strain evidence="2">Phe10_nw2017</strain>
    </source>
</reference>